<evidence type="ECO:0000256" key="2">
    <source>
        <dbReference type="SAM" id="SignalP"/>
    </source>
</evidence>
<dbReference type="PANTHER" id="PTHR32108">
    <property type="entry name" value="DNA-DIRECTED RNA POLYMERASE SUBUNIT ALPHA"/>
    <property type="match status" value="1"/>
</dbReference>
<reference evidence="3 4" key="1">
    <citation type="journal article" date="2018" name="PLoS Genet.">
        <title>Population sequencing reveals clonal diversity and ancestral inbreeding in the grapevine cultivar Chardonnay.</title>
        <authorList>
            <person name="Roach M.J."/>
            <person name="Johnson D.L."/>
            <person name="Bohlmann J."/>
            <person name="van Vuuren H.J."/>
            <person name="Jones S.J."/>
            <person name="Pretorius I.S."/>
            <person name="Schmidt S.A."/>
            <person name="Borneman A.R."/>
        </authorList>
    </citation>
    <scope>NUCLEOTIDE SEQUENCE [LARGE SCALE GENOMIC DNA]</scope>
    <source>
        <strain evidence="4">cv. Chardonnay</strain>
        <tissue evidence="3">Leaf</tissue>
    </source>
</reference>
<evidence type="ECO:0000313" key="3">
    <source>
        <dbReference type="EMBL" id="RVW77160.1"/>
    </source>
</evidence>
<organism evidence="3 4">
    <name type="scientific">Vitis vinifera</name>
    <name type="common">Grape</name>
    <dbReference type="NCBI Taxonomy" id="29760"/>
    <lineage>
        <taxon>Eukaryota</taxon>
        <taxon>Viridiplantae</taxon>
        <taxon>Streptophyta</taxon>
        <taxon>Embryophyta</taxon>
        <taxon>Tracheophyta</taxon>
        <taxon>Spermatophyta</taxon>
        <taxon>Magnoliopsida</taxon>
        <taxon>eudicotyledons</taxon>
        <taxon>Gunneridae</taxon>
        <taxon>Pentapetalae</taxon>
        <taxon>rosids</taxon>
        <taxon>Vitales</taxon>
        <taxon>Vitaceae</taxon>
        <taxon>Viteae</taxon>
        <taxon>Vitis</taxon>
    </lineage>
</organism>
<proteinExistence type="predicted"/>
<name>A0A438GY35_VITVI</name>
<gene>
    <name evidence="3" type="ORF">CK203_054284</name>
</gene>
<dbReference type="Proteomes" id="UP000288805">
    <property type="component" value="Unassembled WGS sequence"/>
</dbReference>
<keyword evidence="2" id="KW-0732">Signal</keyword>
<dbReference type="AlphaFoldDB" id="A0A438GY35"/>
<evidence type="ECO:0000313" key="4">
    <source>
        <dbReference type="Proteomes" id="UP000288805"/>
    </source>
</evidence>
<comment type="caution">
    <text evidence="3">The sequence shown here is derived from an EMBL/GenBank/DDBJ whole genome shotgun (WGS) entry which is preliminary data.</text>
</comment>
<sequence length="450" mass="49800">MTACCITTISLACSLSLSVERWESLHHKETPRDARKCMCGGDDHLAWKHPVSLEACRGLRTTGGDEYQIEYIWALLLRTCQLIPTESHSYRTLSSVSIFVGGFTLTDLDSLLWIRVEVTVDQFAAAMASIQEAIANLGQRIDGQQTQQTEVAPFPITLPIPTSEDPHTRMDKLEQRPPAPSRPITPTYLHPVSQPAFVTHVIERPPALYTRPRALQTTTYGPGHDTDHCNALRHAIQDLIDQSLVNLGQPSVTTNPLPAHSTHAVLPSPRDIHHMDLIEDDSIHMLSWDDGLPEQIVLHDSYEIDGVSLEDDDSEGREIQIVTCNGKIAQLLPLVVRPFEGAASHEEIRVETTTTPKRLIHMMKADRATCIVFSDDDLPLEGSDHVRPLYITVGCSSHRVPSVLLDNDSALNVCPLATTVTLGFAPSDFGPFAQTGRAYDSTKREVVVPW</sequence>
<evidence type="ECO:0000256" key="1">
    <source>
        <dbReference type="SAM" id="MobiDB-lite"/>
    </source>
</evidence>
<feature type="chain" id="PRO_5019132927" evidence="2">
    <location>
        <begin position="19"/>
        <end position="450"/>
    </location>
</feature>
<accession>A0A438GY35</accession>
<feature type="compositionally biased region" description="Basic and acidic residues" evidence="1">
    <location>
        <begin position="164"/>
        <end position="175"/>
    </location>
</feature>
<feature type="signal peptide" evidence="2">
    <location>
        <begin position="1"/>
        <end position="18"/>
    </location>
</feature>
<dbReference type="EMBL" id="QGNW01000317">
    <property type="protein sequence ID" value="RVW77160.1"/>
    <property type="molecule type" value="Genomic_DNA"/>
</dbReference>
<feature type="region of interest" description="Disordered" evidence="1">
    <location>
        <begin position="156"/>
        <end position="179"/>
    </location>
</feature>
<protein>
    <submittedName>
        <fullName evidence="3">Uncharacterized protein</fullName>
    </submittedName>
</protein>